<feature type="non-terminal residue" evidence="1">
    <location>
        <position position="100"/>
    </location>
</feature>
<organism evidence="1 2">
    <name type="scientific">Prorocentrum cordatum</name>
    <dbReference type="NCBI Taxonomy" id="2364126"/>
    <lineage>
        <taxon>Eukaryota</taxon>
        <taxon>Sar</taxon>
        <taxon>Alveolata</taxon>
        <taxon>Dinophyceae</taxon>
        <taxon>Prorocentrales</taxon>
        <taxon>Prorocentraceae</taxon>
        <taxon>Prorocentrum</taxon>
    </lineage>
</organism>
<name>A0ABN9QKU1_9DINO</name>
<evidence type="ECO:0000313" key="1">
    <source>
        <dbReference type="EMBL" id="CAK0805533.1"/>
    </source>
</evidence>
<gene>
    <name evidence="1" type="ORF">PCOR1329_LOCUS12019</name>
</gene>
<dbReference type="Proteomes" id="UP001189429">
    <property type="component" value="Unassembled WGS sequence"/>
</dbReference>
<sequence length="100" mass="10674">MPLEARARPLPPLSACSAASPRARLAASQAGLRGALAEQAEATRGELRRQASELREALAAGLSEERACREVAVLRLEEKITFMSNFFADIGHRFGGAAPE</sequence>
<protein>
    <submittedName>
        <fullName evidence="1">Uncharacterized protein</fullName>
    </submittedName>
</protein>
<accession>A0ABN9QKU1</accession>
<keyword evidence="2" id="KW-1185">Reference proteome</keyword>
<proteinExistence type="predicted"/>
<reference evidence="1" key="1">
    <citation type="submission" date="2023-10" db="EMBL/GenBank/DDBJ databases">
        <authorList>
            <person name="Chen Y."/>
            <person name="Shah S."/>
            <person name="Dougan E. K."/>
            <person name="Thang M."/>
            <person name="Chan C."/>
        </authorList>
    </citation>
    <scope>NUCLEOTIDE SEQUENCE [LARGE SCALE GENOMIC DNA]</scope>
</reference>
<comment type="caution">
    <text evidence="1">The sequence shown here is derived from an EMBL/GenBank/DDBJ whole genome shotgun (WGS) entry which is preliminary data.</text>
</comment>
<dbReference type="EMBL" id="CAUYUJ010003484">
    <property type="protein sequence ID" value="CAK0805533.1"/>
    <property type="molecule type" value="Genomic_DNA"/>
</dbReference>
<evidence type="ECO:0000313" key="2">
    <source>
        <dbReference type="Proteomes" id="UP001189429"/>
    </source>
</evidence>